<feature type="domain" description="Tyrosine-protein phosphatase" evidence="1">
    <location>
        <begin position="71"/>
        <end position="176"/>
    </location>
</feature>
<dbReference type="PANTHER" id="PTHR19134">
    <property type="entry name" value="RECEPTOR-TYPE TYROSINE-PROTEIN PHOSPHATASE"/>
    <property type="match status" value="1"/>
</dbReference>
<feature type="non-terminal residue" evidence="2">
    <location>
        <position position="1"/>
    </location>
</feature>
<evidence type="ECO:0000313" key="3">
    <source>
        <dbReference type="Proteomes" id="UP001164746"/>
    </source>
</evidence>
<proteinExistence type="predicted"/>
<name>A0ABY7FQ71_MYAAR</name>
<dbReference type="InterPro" id="IPR029021">
    <property type="entry name" value="Prot-tyrosine_phosphatase-like"/>
</dbReference>
<dbReference type="Proteomes" id="UP001164746">
    <property type="component" value="Chromosome 12"/>
</dbReference>
<dbReference type="SUPFAM" id="SSF52799">
    <property type="entry name" value="(Phosphotyrosine protein) phosphatases II"/>
    <property type="match status" value="2"/>
</dbReference>
<dbReference type="PROSITE" id="PS50055">
    <property type="entry name" value="TYR_PHOSPHATASE_PTP"/>
    <property type="match status" value="1"/>
</dbReference>
<accession>A0ABY7FQ71</accession>
<keyword evidence="3" id="KW-1185">Reference proteome</keyword>
<dbReference type="InterPro" id="IPR000242">
    <property type="entry name" value="PTP_cat"/>
</dbReference>
<dbReference type="InterPro" id="IPR050348">
    <property type="entry name" value="Protein-Tyr_Phosphatase"/>
</dbReference>
<protein>
    <submittedName>
        <fullName evidence="2">PTP99-like protein</fullName>
    </submittedName>
</protein>
<organism evidence="2 3">
    <name type="scientific">Mya arenaria</name>
    <name type="common">Soft-shell clam</name>
    <dbReference type="NCBI Taxonomy" id="6604"/>
    <lineage>
        <taxon>Eukaryota</taxon>
        <taxon>Metazoa</taxon>
        <taxon>Spiralia</taxon>
        <taxon>Lophotrochozoa</taxon>
        <taxon>Mollusca</taxon>
        <taxon>Bivalvia</taxon>
        <taxon>Autobranchia</taxon>
        <taxon>Heteroconchia</taxon>
        <taxon>Euheterodonta</taxon>
        <taxon>Imparidentia</taxon>
        <taxon>Neoheterodontei</taxon>
        <taxon>Myida</taxon>
        <taxon>Myoidea</taxon>
        <taxon>Myidae</taxon>
        <taxon>Mya</taxon>
    </lineage>
</organism>
<sequence>GTEERTLHHMHFTCWPDKAIPDDFTAMIEFRQREQYQFLHTAVVYSLTFDCKQVRGENFNQYMKKHTTQQLHNTFKQLQHMVDKRSKDETEAVELGKQQLSKNRANVGIPGNGNRHSLYQNLKLEASDYMDAMFIHSFRVMKRYLVARTPLPETVVDFLKLVVQERCSCIVSFEAD</sequence>
<gene>
    <name evidence="2" type="ORF">MAR_015315</name>
</gene>
<dbReference type="Gene3D" id="3.90.190.10">
    <property type="entry name" value="Protein tyrosine phosphatase superfamily"/>
    <property type="match status" value="1"/>
</dbReference>
<dbReference type="EMBL" id="CP111023">
    <property type="protein sequence ID" value="WAR21341.1"/>
    <property type="molecule type" value="Genomic_DNA"/>
</dbReference>
<evidence type="ECO:0000313" key="2">
    <source>
        <dbReference type="EMBL" id="WAR21341.1"/>
    </source>
</evidence>
<dbReference type="Pfam" id="PF00102">
    <property type="entry name" value="Y_phosphatase"/>
    <property type="match status" value="1"/>
</dbReference>
<feature type="non-terminal residue" evidence="2">
    <location>
        <position position="176"/>
    </location>
</feature>
<reference evidence="2" key="1">
    <citation type="submission" date="2022-11" db="EMBL/GenBank/DDBJ databases">
        <title>Centuries of genome instability and evolution in soft-shell clam transmissible cancer (bioRxiv).</title>
        <authorList>
            <person name="Hart S.F.M."/>
            <person name="Yonemitsu M.A."/>
            <person name="Giersch R.M."/>
            <person name="Beal B.F."/>
            <person name="Arriagada G."/>
            <person name="Davis B.W."/>
            <person name="Ostrander E.A."/>
            <person name="Goff S.P."/>
            <person name="Metzger M.J."/>
        </authorList>
    </citation>
    <scope>NUCLEOTIDE SEQUENCE</scope>
    <source>
        <strain evidence="2">MELC-2E11</strain>
        <tissue evidence="2">Siphon/mantle</tissue>
    </source>
</reference>
<evidence type="ECO:0000259" key="1">
    <source>
        <dbReference type="PROSITE" id="PS50055"/>
    </source>
</evidence>
<dbReference type="PANTHER" id="PTHR19134:SF449">
    <property type="entry name" value="TYROSINE-PROTEIN PHOSPHATASE 1"/>
    <property type="match status" value="1"/>
</dbReference>